<accession>A0A9D4UY93</accession>
<evidence type="ECO:0000313" key="2">
    <source>
        <dbReference type="Proteomes" id="UP000886520"/>
    </source>
</evidence>
<proteinExistence type="predicted"/>
<name>A0A9D4UY93_ADICA</name>
<dbReference type="Proteomes" id="UP000886520">
    <property type="component" value="Chromosome 8"/>
</dbReference>
<organism evidence="1 2">
    <name type="scientific">Adiantum capillus-veneris</name>
    <name type="common">Maidenhair fern</name>
    <dbReference type="NCBI Taxonomy" id="13818"/>
    <lineage>
        <taxon>Eukaryota</taxon>
        <taxon>Viridiplantae</taxon>
        <taxon>Streptophyta</taxon>
        <taxon>Embryophyta</taxon>
        <taxon>Tracheophyta</taxon>
        <taxon>Polypodiopsida</taxon>
        <taxon>Polypodiidae</taxon>
        <taxon>Polypodiales</taxon>
        <taxon>Pteridineae</taxon>
        <taxon>Pteridaceae</taxon>
        <taxon>Vittarioideae</taxon>
        <taxon>Adiantum</taxon>
    </lineage>
</organism>
<protein>
    <submittedName>
        <fullName evidence="1">Uncharacterized protein</fullName>
    </submittedName>
</protein>
<dbReference type="AlphaFoldDB" id="A0A9D4UY93"/>
<comment type="caution">
    <text evidence="1">The sequence shown here is derived from an EMBL/GenBank/DDBJ whole genome shotgun (WGS) entry which is preliminary data.</text>
</comment>
<gene>
    <name evidence="1" type="ORF">GOP47_0008278</name>
</gene>
<keyword evidence="2" id="KW-1185">Reference proteome</keyword>
<evidence type="ECO:0000313" key="1">
    <source>
        <dbReference type="EMBL" id="KAI5076213.1"/>
    </source>
</evidence>
<reference evidence="1" key="1">
    <citation type="submission" date="2021-01" db="EMBL/GenBank/DDBJ databases">
        <title>Adiantum capillus-veneris genome.</title>
        <authorList>
            <person name="Fang Y."/>
            <person name="Liao Q."/>
        </authorList>
    </citation>
    <scope>NUCLEOTIDE SEQUENCE</scope>
    <source>
        <strain evidence="1">H3</strain>
        <tissue evidence="1">Leaf</tissue>
    </source>
</reference>
<dbReference type="EMBL" id="JABFUD020000008">
    <property type="protein sequence ID" value="KAI5076213.1"/>
    <property type="molecule type" value="Genomic_DNA"/>
</dbReference>
<sequence length="127" mass="14382">MVPGYEAMPSWNDIYDDHVLYSLGIAATCMDDGGWTLVMCSTSSLPIVERMVSKVWMEVHLRWLAKTTEPYAYTGKSDFVVKENAFHEKSSNKVWTLISLKHFLPSSQRSKQAGNIGSCLEQGRDQF</sequence>